<dbReference type="GO" id="GO:0031419">
    <property type="term" value="F:cobalamin binding"/>
    <property type="evidence" value="ECO:0007669"/>
    <property type="project" value="InterPro"/>
</dbReference>
<name>A0A2T3JBC5_9GAMM</name>
<evidence type="ECO:0000259" key="6">
    <source>
        <dbReference type="PROSITE" id="PS50983"/>
    </source>
</evidence>
<feature type="chain" id="PRO_5015794240" description="Vitamin B12-binding protein" evidence="5">
    <location>
        <begin position="18"/>
        <end position="274"/>
    </location>
</feature>
<evidence type="ECO:0000256" key="3">
    <source>
        <dbReference type="ARBA" id="ARBA00022764"/>
    </source>
</evidence>
<dbReference type="AlphaFoldDB" id="A0A2T3JBC5"/>
<dbReference type="Proteomes" id="UP000240987">
    <property type="component" value="Unassembled WGS sequence"/>
</dbReference>
<dbReference type="GO" id="GO:0015889">
    <property type="term" value="P:cobalamin transport"/>
    <property type="evidence" value="ECO:0007669"/>
    <property type="project" value="UniProtKB-UniRule"/>
</dbReference>
<organism evidence="7 8">
    <name type="scientific">Photobacterium frigidiphilum</name>
    <dbReference type="NCBI Taxonomy" id="264736"/>
    <lineage>
        <taxon>Bacteria</taxon>
        <taxon>Pseudomonadati</taxon>
        <taxon>Pseudomonadota</taxon>
        <taxon>Gammaproteobacteria</taxon>
        <taxon>Vibrionales</taxon>
        <taxon>Vibrionaceae</taxon>
        <taxon>Photobacterium</taxon>
    </lineage>
</organism>
<feature type="site" description="Important for BtuC binding" evidence="5">
    <location>
        <position position="202"/>
    </location>
</feature>
<comment type="caution">
    <text evidence="7">The sequence shown here is derived from an EMBL/GenBank/DDBJ whole genome shotgun (WGS) entry which is preliminary data.</text>
</comment>
<keyword evidence="2 5" id="KW-0732">Signal</keyword>
<dbReference type="RefSeq" id="WP_107244294.1">
    <property type="nucleotide sequence ID" value="NZ_PYMJ01000024.1"/>
</dbReference>
<dbReference type="OrthoDB" id="6495095at2"/>
<comment type="caution">
    <text evidence="5">Lacks conserved residue(s) required for the propagation of feature annotation.</text>
</comment>
<feature type="binding site" evidence="5">
    <location>
        <position position="50"/>
    </location>
    <ligand>
        <name>cyanocob(III)alamin</name>
        <dbReference type="ChEBI" id="CHEBI:17439"/>
    </ligand>
</feature>
<dbReference type="PANTHER" id="PTHR30535:SF34">
    <property type="entry name" value="MOLYBDATE-BINDING PROTEIN MOLA"/>
    <property type="match status" value="1"/>
</dbReference>
<keyword evidence="4" id="KW-1015">Disulfide bond</keyword>
<reference evidence="7 8" key="1">
    <citation type="submission" date="2018-01" db="EMBL/GenBank/DDBJ databases">
        <title>Whole genome sequencing of Histamine producing bacteria.</title>
        <authorList>
            <person name="Butler K."/>
        </authorList>
    </citation>
    <scope>NUCLEOTIDE SEQUENCE [LARGE SCALE GENOMIC DNA]</scope>
    <source>
        <strain evidence="7 8">JCM 12947</strain>
    </source>
</reference>
<sequence length="274" mass="30596" precursor="true">MRFIYLFIVLFSSFSIAQQPALRVISLSPHTTELAYAAGLGDALIAASDYSDYPEAAQKLERVANYRGVKLERIVALQPDLILAWKGGNPPREMAKLEQLGLNVFYSNPVELEDIATTIEQLGQYSPEPTQAIQTANQFRQEINTFKARNENQRTVSFFYQLSASPIITVADGSWPSQVFSLCGGINIFGDSPAAYPQVSEEQVVVRQPEVIFGTPHADTKTSIWHNWQGKLPAVDNHHVFTLQADWLNRPTPRTINAIKQVCGLFDQVRNSTL</sequence>
<dbReference type="PROSITE" id="PS50983">
    <property type="entry name" value="FE_B12_PBP"/>
    <property type="match status" value="1"/>
</dbReference>
<dbReference type="PANTHER" id="PTHR30535">
    <property type="entry name" value="VITAMIN B12-BINDING PROTEIN"/>
    <property type="match status" value="1"/>
</dbReference>
<accession>A0A2T3JBC5</accession>
<protein>
    <recommendedName>
        <fullName evidence="5">Vitamin B12-binding protein</fullName>
    </recommendedName>
</protein>
<evidence type="ECO:0000313" key="7">
    <source>
        <dbReference type="EMBL" id="PSU46113.1"/>
    </source>
</evidence>
<dbReference type="InterPro" id="IPR054828">
    <property type="entry name" value="Vit_B12_bind_prot"/>
</dbReference>
<dbReference type="SUPFAM" id="SSF53807">
    <property type="entry name" value="Helical backbone' metal receptor"/>
    <property type="match status" value="1"/>
</dbReference>
<keyword evidence="3 5" id="KW-0574">Periplasm</keyword>
<dbReference type="HAMAP" id="MF_01000">
    <property type="entry name" value="BtuF"/>
    <property type="match status" value="1"/>
</dbReference>
<comment type="function">
    <text evidence="5">Part of the ABC transporter complex BtuCDF involved in vitamin B12 import. Binds vitamin B12 and delivers it to the periplasmic surface of BtuC.</text>
</comment>
<evidence type="ECO:0000256" key="5">
    <source>
        <dbReference type="HAMAP-Rule" id="MF_01000"/>
    </source>
</evidence>
<dbReference type="EMBL" id="PYMJ01000024">
    <property type="protein sequence ID" value="PSU46113.1"/>
    <property type="molecule type" value="Genomic_DNA"/>
</dbReference>
<comment type="subunit">
    <text evidence="5">The complex is composed of two ATP-binding proteins (BtuD), two transmembrane proteins (BtuC) and a solute-binding protein (BtuF).</text>
</comment>
<dbReference type="CDD" id="cd01144">
    <property type="entry name" value="BtuF"/>
    <property type="match status" value="1"/>
</dbReference>
<comment type="subcellular location">
    <subcellularLocation>
        <location evidence="5">Periplasm</location>
    </subcellularLocation>
</comment>
<evidence type="ECO:0000256" key="1">
    <source>
        <dbReference type="ARBA" id="ARBA00022448"/>
    </source>
</evidence>
<evidence type="ECO:0000256" key="4">
    <source>
        <dbReference type="ARBA" id="ARBA00023157"/>
    </source>
</evidence>
<dbReference type="GO" id="GO:0042597">
    <property type="term" value="C:periplasmic space"/>
    <property type="evidence" value="ECO:0007669"/>
    <property type="project" value="UniProtKB-SubCell"/>
</dbReference>
<feature type="site" description="Important for BtuC binding" evidence="5">
    <location>
        <position position="72"/>
    </location>
</feature>
<feature type="signal peptide" evidence="5">
    <location>
        <begin position="1"/>
        <end position="17"/>
    </location>
</feature>
<keyword evidence="8" id="KW-1185">Reference proteome</keyword>
<dbReference type="Pfam" id="PF01497">
    <property type="entry name" value="Peripla_BP_2"/>
    <property type="match status" value="1"/>
</dbReference>
<comment type="similarity">
    <text evidence="5">Belongs to the BtuF family.</text>
</comment>
<feature type="domain" description="Fe/B12 periplasmic-binding" evidence="6">
    <location>
        <begin position="23"/>
        <end position="273"/>
    </location>
</feature>
<dbReference type="InterPro" id="IPR002491">
    <property type="entry name" value="ABC_transptr_periplasmic_BD"/>
</dbReference>
<keyword evidence="1 5" id="KW-0813">Transport</keyword>
<evidence type="ECO:0000256" key="2">
    <source>
        <dbReference type="ARBA" id="ARBA00022729"/>
    </source>
</evidence>
<dbReference type="InterPro" id="IPR023544">
    <property type="entry name" value="ABC_transptr_vit_B12-bd"/>
</dbReference>
<dbReference type="NCBIfam" id="NF002894">
    <property type="entry name" value="PRK03379.1"/>
    <property type="match status" value="1"/>
</dbReference>
<proteinExistence type="inferred from homology"/>
<dbReference type="Gene3D" id="3.40.50.1980">
    <property type="entry name" value="Nitrogenase molybdenum iron protein domain"/>
    <property type="match status" value="2"/>
</dbReference>
<evidence type="ECO:0000313" key="8">
    <source>
        <dbReference type="Proteomes" id="UP000240987"/>
    </source>
</evidence>
<gene>
    <name evidence="5" type="primary">btuF</name>
    <name evidence="7" type="ORF">C9J12_19850</name>
</gene>
<dbReference type="InterPro" id="IPR050902">
    <property type="entry name" value="ABC_Transporter_SBP"/>
</dbReference>
<dbReference type="NCBIfam" id="NF038402">
    <property type="entry name" value="TroA_like"/>
    <property type="match status" value="1"/>
</dbReference>